<keyword evidence="11" id="KW-1185">Reference proteome</keyword>
<gene>
    <name evidence="10" type="primary">fadD</name>
    <name evidence="10" type="ORF">GCM10023095_01780</name>
</gene>
<evidence type="ECO:0000256" key="1">
    <source>
        <dbReference type="ARBA" id="ARBA00004170"/>
    </source>
</evidence>
<evidence type="ECO:0000259" key="9">
    <source>
        <dbReference type="Pfam" id="PF13193"/>
    </source>
</evidence>
<dbReference type="NCBIfam" id="NF006523">
    <property type="entry name" value="PRK08974.1"/>
    <property type="match status" value="1"/>
</dbReference>
<dbReference type="InterPro" id="IPR000873">
    <property type="entry name" value="AMP-dep_synth/lig_dom"/>
</dbReference>
<sequence>MDKIWLQRYPAGVPAEINPDAHPSLVGLFEETVRRYQDQPAFINMGEVLTYRGLEEQSRAFAAYLQQGLKLRKGERIALMMPNLLQYPIALFGALRAGLVVVNVNPLYTPRELEHQLKDSGATAIVIVSNFANTLEKVVYNTDVKHVILTRMGDQLGLARGTLVNFVVKYIKKLIPKYDLPGAISLRRALAQGRRMQYVKPRIHNDDLAFLQYTGGTTGLPKGAMLTHRNVQANVEQSVTFYLPALRDGQELVVTALPLYHIFALTVNCLAFMRLGAANLLITNPRDIPGLVKELRKYRPSCITGVNTLFNALLNNEDFRELDFSELRLVVGGGMSVQHAVAERWESLTKTRLIEGYGLTECSPLVCSNPYDLLKHTGGIGLPVASTEVRLVDDAGEEVTGEEQAGELQVRGPQVMQGYWQRPEATSEVLTADGWLKTGDIVMWQAGMLRIVDRKKDMILVSGFNVYPNEIEDVVAMHPQVLEVAAIGIPSDLTGEQVKIFVVRKEGTLNEAALRAHCRKHLTAYKVPKLIEFRTELPKSNVGKILRRVLRDEALQHIQAESAE</sequence>
<evidence type="ECO:0000256" key="4">
    <source>
        <dbReference type="ARBA" id="ARBA00023136"/>
    </source>
</evidence>
<dbReference type="InterPro" id="IPR020845">
    <property type="entry name" value="AMP-binding_CS"/>
</dbReference>
<dbReference type="Gene3D" id="3.30.300.30">
    <property type="match status" value="1"/>
</dbReference>
<name>A0ABP8PT67_9GAMM</name>
<dbReference type="Pfam" id="PF13193">
    <property type="entry name" value="AMP-binding_C"/>
    <property type="match status" value="1"/>
</dbReference>
<dbReference type="Gene3D" id="3.40.50.12780">
    <property type="entry name" value="N-terminal domain of ligase-like"/>
    <property type="match status" value="1"/>
</dbReference>
<evidence type="ECO:0000256" key="7">
    <source>
        <dbReference type="ARBA" id="ARBA00042773"/>
    </source>
</evidence>
<accession>A0ABP8PT67</accession>
<dbReference type="Proteomes" id="UP001501321">
    <property type="component" value="Unassembled WGS sequence"/>
</dbReference>
<dbReference type="CDD" id="cd05936">
    <property type="entry name" value="FC-FACS_FadD_like"/>
    <property type="match status" value="1"/>
</dbReference>
<dbReference type="InterPro" id="IPR025110">
    <property type="entry name" value="AMP-bd_C"/>
</dbReference>
<dbReference type="InterPro" id="IPR050237">
    <property type="entry name" value="ATP-dep_AMP-bd_enzyme"/>
</dbReference>
<dbReference type="EMBL" id="BAABFC010000001">
    <property type="protein sequence ID" value="GAA4492752.1"/>
    <property type="molecule type" value="Genomic_DNA"/>
</dbReference>
<comment type="caution">
    <text evidence="10">The sequence shown here is derived from an EMBL/GenBank/DDBJ whole genome shotgun (WGS) entry which is preliminary data.</text>
</comment>
<dbReference type="InterPro" id="IPR045851">
    <property type="entry name" value="AMP-bd_C_sf"/>
</dbReference>
<evidence type="ECO:0000259" key="8">
    <source>
        <dbReference type="Pfam" id="PF00501"/>
    </source>
</evidence>
<evidence type="ECO:0000256" key="6">
    <source>
        <dbReference type="ARBA" id="ARBA00039545"/>
    </source>
</evidence>
<dbReference type="PANTHER" id="PTHR43767">
    <property type="entry name" value="LONG-CHAIN-FATTY-ACID--COA LIGASE"/>
    <property type="match status" value="1"/>
</dbReference>
<evidence type="ECO:0000256" key="5">
    <source>
        <dbReference type="ARBA" id="ARBA00026121"/>
    </source>
</evidence>
<evidence type="ECO:0000313" key="11">
    <source>
        <dbReference type="Proteomes" id="UP001501321"/>
    </source>
</evidence>
<comment type="subcellular location">
    <subcellularLocation>
        <location evidence="1">Membrane</location>
        <topology evidence="1">Peripheral membrane protein</topology>
    </subcellularLocation>
</comment>
<evidence type="ECO:0000256" key="3">
    <source>
        <dbReference type="ARBA" id="ARBA00022598"/>
    </source>
</evidence>
<evidence type="ECO:0000256" key="2">
    <source>
        <dbReference type="ARBA" id="ARBA00005005"/>
    </source>
</evidence>
<reference evidence="11" key="1">
    <citation type="journal article" date="2019" name="Int. J. Syst. Evol. Microbiol.">
        <title>The Global Catalogue of Microorganisms (GCM) 10K type strain sequencing project: providing services to taxonomists for standard genome sequencing and annotation.</title>
        <authorList>
            <consortium name="The Broad Institute Genomics Platform"/>
            <consortium name="The Broad Institute Genome Sequencing Center for Infectious Disease"/>
            <person name="Wu L."/>
            <person name="Ma J."/>
        </authorList>
    </citation>
    <scope>NUCLEOTIDE SEQUENCE [LARGE SCALE GENOMIC DNA]</scope>
    <source>
        <strain evidence="11">JCM 32226</strain>
    </source>
</reference>
<dbReference type="Pfam" id="PF00501">
    <property type="entry name" value="AMP-binding"/>
    <property type="match status" value="1"/>
</dbReference>
<proteinExistence type="predicted"/>
<dbReference type="EC" id="6.2.1.3" evidence="5"/>
<keyword evidence="4" id="KW-0472">Membrane</keyword>
<dbReference type="InterPro" id="IPR042099">
    <property type="entry name" value="ANL_N_sf"/>
</dbReference>
<dbReference type="PROSITE" id="PS00455">
    <property type="entry name" value="AMP_BINDING"/>
    <property type="match status" value="1"/>
</dbReference>
<dbReference type="RefSeq" id="WP_345009119.1">
    <property type="nucleotide sequence ID" value="NZ_BAABFC010000001.1"/>
</dbReference>
<protein>
    <recommendedName>
        <fullName evidence="6">Long-chain-fatty-acid--CoA ligase</fullName>
        <ecNumber evidence="5">6.2.1.3</ecNumber>
    </recommendedName>
    <alternativeName>
        <fullName evidence="7">Long-chain acyl-CoA synthetase</fullName>
    </alternativeName>
</protein>
<comment type="pathway">
    <text evidence="2">Lipid metabolism; fatty acid beta-oxidation.</text>
</comment>
<feature type="domain" description="AMP-dependent synthetase/ligase" evidence="8">
    <location>
        <begin position="29"/>
        <end position="420"/>
    </location>
</feature>
<keyword evidence="3 10" id="KW-0436">Ligase</keyword>
<organism evidence="10 11">
    <name type="scientific">Pseudaeromonas paramecii</name>
    <dbReference type="NCBI Taxonomy" id="2138166"/>
    <lineage>
        <taxon>Bacteria</taxon>
        <taxon>Pseudomonadati</taxon>
        <taxon>Pseudomonadota</taxon>
        <taxon>Gammaproteobacteria</taxon>
        <taxon>Aeromonadales</taxon>
        <taxon>Aeromonadaceae</taxon>
        <taxon>Pseudaeromonas</taxon>
    </lineage>
</organism>
<dbReference type="PANTHER" id="PTHR43767:SF8">
    <property type="entry name" value="LONG-CHAIN-FATTY-ACID--COA LIGASE"/>
    <property type="match status" value="1"/>
</dbReference>
<evidence type="ECO:0000313" key="10">
    <source>
        <dbReference type="EMBL" id="GAA4492752.1"/>
    </source>
</evidence>
<dbReference type="GO" id="GO:0016874">
    <property type="term" value="F:ligase activity"/>
    <property type="evidence" value="ECO:0007669"/>
    <property type="project" value="UniProtKB-KW"/>
</dbReference>
<feature type="domain" description="AMP-binding enzyme C-terminal" evidence="9">
    <location>
        <begin position="470"/>
        <end position="544"/>
    </location>
</feature>
<dbReference type="SUPFAM" id="SSF56801">
    <property type="entry name" value="Acetyl-CoA synthetase-like"/>
    <property type="match status" value="1"/>
</dbReference>